<reference evidence="2" key="1">
    <citation type="submission" date="2023-06" db="EMBL/GenBank/DDBJ databases">
        <title>Genome-scale phylogeny and comparative genomics of the fungal order Sordariales.</title>
        <authorList>
            <consortium name="Lawrence Berkeley National Laboratory"/>
            <person name="Hensen N."/>
            <person name="Bonometti L."/>
            <person name="Westerberg I."/>
            <person name="Brannstrom I.O."/>
            <person name="Guillou S."/>
            <person name="Cros-Aarteil S."/>
            <person name="Calhoun S."/>
            <person name="Haridas S."/>
            <person name="Kuo A."/>
            <person name="Mondo S."/>
            <person name="Pangilinan J."/>
            <person name="Riley R."/>
            <person name="LaButti K."/>
            <person name="Andreopoulos B."/>
            <person name="Lipzen A."/>
            <person name="Chen C."/>
            <person name="Yanf M."/>
            <person name="Daum C."/>
            <person name="Ng V."/>
            <person name="Clum A."/>
            <person name="Steindorff A."/>
            <person name="Ohm R."/>
            <person name="Martin F."/>
            <person name="Silar P."/>
            <person name="Natvig D."/>
            <person name="Lalanne C."/>
            <person name="Gautier V."/>
            <person name="Ament-velasquez S.L."/>
            <person name="Kruys A."/>
            <person name="Hutchinson M.I."/>
            <person name="Powell A.J."/>
            <person name="Barry K."/>
            <person name="Miller A.N."/>
            <person name="Grigoriev I.V."/>
            <person name="Debuchy R."/>
            <person name="Gladieux P."/>
            <person name="Thoren M.H."/>
            <person name="Johannesson H."/>
        </authorList>
    </citation>
    <scope>NUCLEOTIDE SEQUENCE</scope>
    <source>
        <strain evidence="2">SMH3391-2</strain>
    </source>
</reference>
<keyword evidence="1" id="KW-0812">Transmembrane</keyword>
<protein>
    <submittedName>
        <fullName evidence="2">Uncharacterized protein</fullName>
    </submittedName>
</protein>
<evidence type="ECO:0000313" key="2">
    <source>
        <dbReference type="EMBL" id="KAK0612462.1"/>
    </source>
</evidence>
<name>A0AA39WAQ6_9PEZI</name>
<keyword evidence="1" id="KW-0472">Membrane</keyword>
<feature type="transmembrane region" description="Helical" evidence="1">
    <location>
        <begin position="202"/>
        <end position="223"/>
    </location>
</feature>
<sequence length="327" mass="37527">MLVNKLYEQKPLDVLEPIQVDSSLWKNQLAYMVSDALHHDFSHSLIIYPNPDSLQEWEILIAQKIDKDFAEGIRHLIDTETNMLRRVKWVNPPSDETCYLRLGEVLHCGIGPGTDLEIAGSDTENVQRRPFMPEDRVRLQRVAAFVQPQEKNKAIRWPTNSLRARSLYTIDIDGTSCPHSSDDMSHMVLPHNPDENTPRYSLWLWLSAVTLPLIFGVVHLAAWNFQFGDTKTEKIWKVSCFCIIFAIPVIRLLSGFRTLFGVVFPSTKASWVVWSIFALVDVAILFLVMSVRVILVTLCLISIVWKDNPIGVFLNLTPWWIQIIPHI</sequence>
<gene>
    <name evidence="2" type="ORF">B0T17DRAFT_602869</name>
</gene>
<keyword evidence="1" id="KW-1133">Transmembrane helix</keyword>
<dbReference type="AlphaFoldDB" id="A0AA39WAQ6"/>
<evidence type="ECO:0000313" key="3">
    <source>
        <dbReference type="Proteomes" id="UP001174934"/>
    </source>
</evidence>
<dbReference type="EMBL" id="JAULSR010000009">
    <property type="protein sequence ID" value="KAK0612462.1"/>
    <property type="molecule type" value="Genomic_DNA"/>
</dbReference>
<organism evidence="2 3">
    <name type="scientific">Bombardia bombarda</name>
    <dbReference type="NCBI Taxonomy" id="252184"/>
    <lineage>
        <taxon>Eukaryota</taxon>
        <taxon>Fungi</taxon>
        <taxon>Dikarya</taxon>
        <taxon>Ascomycota</taxon>
        <taxon>Pezizomycotina</taxon>
        <taxon>Sordariomycetes</taxon>
        <taxon>Sordariomycetidae</taxon>
        <taxon>Sordariales</taxon>
        <taxon>Lasiosphaeriaceae</taxon>
        <taxon>Bombardia</taxon>
    </lineage>
</organism>
<accession>A0AA39WAQ6</accession>
<feature type="transmembrane region" description="Helical" evidence="1">
    <location>
        <begin position="273"/>
        <end position="305"/>
    </location>
</feature>
<feature type="transmembrane region" description="Helical" evidence="1">
    <location>
        <begin position="235"/>
        <end position="253"/>
    </location>
</feature>
<keyword evidence="3" id="KW-1185">Reference proteome</keyword>
<comment type="caution">
    <text evidence="2">The sequence shown here is derived from an EMBL/GenBank/DDBJ whole genome shotgun (WGS) entry which is preliminary data.</text>
</comment>
<dbReference type="Proteomes" id="UP001174934">
    <property type="component" value="Unassembled WGS sequence"/>
</dbReference>
<proteinExistence type="predicted"/>
<evidence type="ECO:0000256" key="1">
    <source>
        <dbReference type="SAM" id="Phobius"/>
    </source>
</evidence>